<feature type="coiled-coil region" evidence="1">
    <location>
        <begin position="234"/>
        <end position="265"/>
    </location>
</feature>
<reference evidence="2 3" key="1">
    <citation type="journal article" date="2012" name="Int. J. Syst. Evol. Microbiol.">
        <title>Vibrio caribbeanicus sp. nov., isolated from the marine sponge Scleritoderma cyanea.</title>
        <authorList>
            <person name="Hoffmann M."/>
            <person name="Monday S.R."/>
            <person name="Allard M.W."/>
            <person name="Strain E.A."/>
            <person name="Whittaker P."/>
            <person name="Naum M."/>
            <person name="McCarthy P.J."/>
            <person name="Lopez J.V."/>
            <person name="Fischer M."/>
            <person name="Brown E.W."/>
        </authorList>
    </citation>
    <scope>NUCLEOTIDE SEQUENCE [LARGE SCALE GENOMIC DNA]</scope>
    <source>
        <strain evidence="2 3">ATCC BAA-2122</strain>
    </source>
</reference>
<organism evidence="2 3">
    <name type="scientific">Vibrio caribbeanicus ATCC BAA-2122</name>
    <dbReference type="NCBI Taxonomy" id="796620"/>
    <lineage>
        <taxon>Bacteria</taxon>
        <taxon>Pseudomonadati</taxon>
        <taxon>Pseudomonadota</taxon>
        <taxon>Gammaproteobacteria</taxon>
        <taxon>Vibrionales</taxon>
        <taxon>Vibrionaceae</taxon>
        <taxon>Vibrio</taxon>
    </lineage>
</organism>
<evidence type="ECO:0000256" key="1">
    <source>
        <dbReference type="SAM" id="Coils"/>
    </source>
</evidence>
<protein>
    <submittedName>
        <fullName evidence="2">Uncharacterized protein</fullName>
    </submittedName>
</protein>
<sequence length="363" mass="41046">MGEGGAFIDLNTEEFLLNHQEWFQIQTYIEGALSLPITQTSMKSVFGISNDIPFSDFQALLDQYKNVHSNAYYWKTDLYPNIVDLALSLSNYHDIQRYMLNPLSAQLNIILSKSFSPLPDDIEAVEQARKLSIVYLTSLKNFSLNNQIKVENASDELLEFSAKMEAQKLQLDVLKETHSAYLEDDGSELQQRIDDLNNRVKLLNSDYDHYVTVAATAVTYAWFPWAAVPVMGVFGDKAEKARKLRNELQKEAEELESKLSMTQKIFNSYQRSSGSIAEISEKIENAIPYVNKLKLHWQRMNNDFDTLIIALEAAEANTEILTSNAMMGAVGALANTAVAEQNWNNISQKAKTFANKAYIQPAD</sequence>
<dbReference type="Gene3D" id="1.20.1170.10">
    <property type="match status" value="1"/>
</dbReference>
<dbReference type="SUPFAM" id="SSF58100">
    <property type="entry name" value="Bacterial hemolysins"/>
    <property type="match status" value="1"/>
</dbReference>
<dbReference type="NCBIfam" id="NF033928">
    <property type="entry name" value="alph_xenorhab_A"/>
    <property type="match status" value="1"/>
</dbReference>
<dbReference type="eggNOG" id="ENOG5032Y1T">
    <property type="taxonomic scope" value="Bacteria"/>
</dbReference>
<dbReference type="Proteomes" id="UP000002943">
    <property type="component" value="Unassembled WGS sequence"/>
</dbReference>
<evidence type="ECO:0000313" key="3">
    <source>
        <dbReference type="Proteomes" id="UP000002943"/>
    </source>
</evidence>
<keyword evidence="3" id="KW-1185">Reference proteome</keyword>
<gene>
    <name evidence="2" type="ORF">VIBC2010_17090</name>
</gene>
<name>E3BME2_9VIBR</name>
<accession>E3BME2</accession>
<feature type="coiled-coil region" evidence="1">
    <location>
        <begin position="150"/>
        <end position="206"/>
    </location>
</feature>
<evidence type="ECO:0000313" key="2">
    <source>
        <dbReference type="EMBL" id="EFP95687.1"/>
    </source>
</evidence>
<comment type="caution">
    <text evidence="2">The sequence shown here is derived from an EMBL/GenBank/DDBJ whole genome shotgun (WGS) entry which is preliminary data.</text>
</comment>
<proteinExistence type="predicted"/>
<keyword evidence="1" id="KW-0175">Coiled coil</keyword>
<dbReference type="EMBL" id="AEIU01000088">
    <property type="protein sequence ID" value="EFP95687.1"/>
    <property type="molecule type" value="Genomic_DNA"/>
</dbReference>
<dbReference type="CDD" id="cd22656">
    <property type="entry name" value="ClyA_Cry6Aa-like"/>
    <property type="match status" value="1"/>
</dbReference>
<dbReference type="AlphaFoldDB" id="E3BME2"/>